<evidence type="ECO:0000313" key="2">
    <source>
        <dbReference type="Proteomes" id="UP001281761"/>
    </source>
</evidence>
<organism evidence="1 2">
    <name type="scientific">Blattamonas nauphoetae</name>
    <dbReference type="NCBI Taxonomy" id="2049346"/>
    <lineage>
        <taxon>Eukaryota</taxon>
        <taxon>Metamonada</taxon>
        <taxon>Preaxostyla</taxon>
        <taxon>Oxymonadida</taxon>
        <taxon>Blattamonas</taxon>
    </lineage>
</organism>
<protein>
    <submittedName>
        <fullName evidence="1">Uncharacterized protein</fullName>
    </submittedName>
</protein>
<gene>
    <name evidence="1" type="ORF">BLNAU_14778</name>
</gene>
<reference evidence="1 2" key="1">
    <citation type="journal article" date="2022" name="bioRxiv">
        <title>Genomics of Preaxostyla Flagellates Illuminates Evolutionary Transitions and the Path Towards Mitochondrial Loss.</title>
        <authorList>
            <person name="Novak L.V.F."/>
            <person name="Treitli S.C."/>
            <person name="Pyrih J."/>
            <person name="Halakuc P."/>
            <person name="Pipaliya S.V."/>
            <person name="Vacek V."/>
            <person name="Brzon O."/>
            <person name="Soukal P."/>
            <person name="Eme L."/>
            <person name="Dacks J.B."/>
            <person name="Karnkowska A."/>
            <person name="Elias M."/>
            <person name="Hampl V."/>
        </authorList>
    </citation>
    <scope>NUCLEOTIDE SEQUENCE [LARGE SCALE GENOMIC DNA]</scope>
    <source>
        <strain evidence="1">NAU3</strain>
        <tissue evidence="1">Gut</tissue>
    </source>
</reference>
<dbReference type="Proteomes" id="UP001281761">
    <property type="component" value="Unassembled WGS sequence"/>
</dbReference>
<dbReference type="EMBL" id="JARBJD010000139">
    <property type="protein sequence ID" value="KAK2950286.1"/>
    <property type="molecule type" value="Genomic_DNA"/>
</dbReference>
<name>A0ABQ9XCQ5_9EUKA</name>
<proteinExistence type="predicted"/>
<comment type="caution">
    <text evidence="1">The sequence shown here is derived from an EMBL/GenBank/DDBJ whole genome shotgun (WGS) entry which is preliminary data.</text>
</comment>
<sequence>MASWMSIKTKVAILVRRFYTVLFLGMGVQKERISWRSVSHHSPTRRAIVGDTFISLSRTASHYIEELFGDPVLVLRGCFANLHFPPNAPTTESSLFYLISLSITLDNCCFGTSNKSIRARLLSALAFIVFTASTIISDTLRTGDHQTHTIPREYYIFHFCVVPAAAKDRASEGVINLFDDVNTTDSVKLSSTTHTNISAATFLINEALTFTAQPITYVEGAKSVASVVAALFTVLALVF</sequence>
<accession>A0ABQ9XCQ5</accession>
<keyword evidence="2" id="KW-1185">Reference proteome</keyword>
<evidence type="ECO:0000313" key="1">
    <source>
        <dbReference type="EMBL" id="KAK2950286.1"/>
    </source>
</evidence>